<evidence type="ECO:0000256" key="2">
    <source>
        <dbReference type="ARBA" id="ARBA00022833"/>
    </source>
</evidence>
<evidence type="ECO:0000256" key="5">
    <source>
        <dbReference type="ARBA" id="ARBA00023163"/>
    </source>
</evidence>
<dbReference type="GO" id="GO:0008270">
    <property type="term" value="F:zinc ion binding"/>
    <property type="evidence" value="ECO:0007669"/>
    <property type="project" value="InterPro"/>
</dbReference>
<dbReference type="PROSITE" id="PS00463">
    <property type="entry name" value="ZN2_CY6_FUNGAL_1"/>
    <property type="match status" value="1"/>
</dbReference>
<evidence type="ECO:0000256" key="3">
    <source>
        <dbReference type="ARBA" id="ARBA00023015"/>
    </source>
</evidence>
<dbReference type="PANTHER" id="PTHR31944">
    <property type="entry name" value="HEME-RESPONSIVE ZINC FINGER TRANSCRIPTION FACTOR HAP1"/>
    <property type="match status" value="1"/>
</dbReference>
<dbReference type="SUPFAM" id="SSF57701">
    <property type="entry name" value="Zn2/Cys6 DNA-binding domain"/>
    <property type="match status" value="1"/>
</dbReference>
<dbReference type="PANTHER" id="PTHR31944:SF131">
    <property type="entry name" value="HEME-RESPONSIVE ZINC FINGER TRANSCRIPTION FACTOR HAP1"/>
    <property type="match status" value="1"/>
</dbReference>
<evidence type="ECO:0000259" key="8">
    <source>
        <dbReference type="PROSITE" id="PS50048"/>
    </source>
</evidence>
<keyword evidence="10" id="KW-1185">Reference proteome</keyword>
<dbReference type="AlphaFoldDB" id="A0AAN6QFD1"/>
<dbReference type="GO" id="GO:0000978">
    <property type="term" value="F:RNA polymerase II cis-regulatory region sequence-specific DNA binding"/>
    <property type="evidence" value="ECO:0007669"/>
    <property type="project" value="TreeGrafter"/>
</dbReference>
<dbReference type="PROSITE" id="PS50048">
    <property type="entry name" value="ZN2_CY6_FUNGAL_2"/>
    <property type="match status" value="1"/>
</dbReference>
<evidence type="ECO:0000313" key="10">
    <source>
        <dbReference type="Proteomes" id="UP001302812"/>
    </source>
</evidence>
<sequence length="693" mass="77780">MQSQDLAPPTWAGKQQPQKITTRRSRVPLSCDPCRTRKLKCNREKPCQNCTARSEQASCNFRGPKNGAGTLPNGRRSADEEVLRQRIDHLEGLVKRLVGERQQALSMNNSPTHTAHASESSGSIRSEPETGLAAPAPVRNAVVEIDRDSDRSVHLDANDWHAVLEEIKEIKRSWNQDLDDQSDYSVRDILSHTVDGTSLLFHQVKAIDRIEILSSLPPKPTADRLIARFFDRETFPITLPPILHQPTFMREYNAQWTSPSQTNFIWLGLLYSILSSTMLAFHQYGEPPEYEGLSESLFQLYRMRTAQCLLIGDIAKCLPYTVEALRLNATAELNRRDDNRRGLWIMTGVVVRAAINMGYHRDPGPHVPVLEAEYRRRTWLSVISMDDMASFAGGFPRTASSVYSDTLEPRNLHDWELGEGTTVLPPSRPLTERTAASYLIIKGRLFRVLGRVADFNSAPSLGSYQTVLEIDQALYDVYANFPPHLHVIRNVVNHSNLSLLMSYHRGMCTLHRRFLAEGRDDVRFQVSRDRCISSALALLDLQDVLGGVYYKISQIRQVLTLAAMILFLELELRRRDSQIGGAQAPESAVLIRALEKSCARLAEAKDTTDEARKIHQLLAGMLSSFSSVENGSAVEPAHAAPSQTPFEPSILSPRFDVANGTFSLEKDMTEGGFDWTAYDNFLAEAEHDVGPIY</sequence>
<feature type="region of interest" description="Disordered" evidence="7">
    <location>
        <begin position="1"/>
        <end position="24"/>
    </location>
</feature>
<dbReference type="GO" id="GO:0005634">
    <property type="term" value="C:nucleus"/>
    <property type="evidence" value="ECO:0007669"/>
    <property type="project" value="TreeGrafter"/>
</dbReference>
<dbReference type="CDD" id="cd12148">
    <property type="entry name" value="fungal_TF_MHR"/>
    <property type="match status" value="1"/>
</dbReference>
<evidence type="ECO:0000256" key="7">
    <source>
        <dbReference type="SAM" id="MobiDB-lite"/>
    </source>
</evidence>
<reference evidence="9" key="2">
    <citation type="submission" date="2023-05" db="EMBL/GenBank/DDBJ databases">
        <authorList>
            <consortium name="Lawrence Berkeley National Laboratory"/>
            <person name="Steindorff A."/>
            <person name="Hensen N."/>
            <person name="Bonometti L."/>
            <person name="Westerberg I."/>
            <person name="Brannstrom I.O."/>
            <person name="Guillou S."/>
            <person name="Cros-Aarteil S."/>
            <person name="Calhoun S."/>
            <person name="Haridas S."/>
            <person name="Kuo A."/>
            <person name="Mondo S."/>
            <person name="Pangilinan J."/>
            <person name="Riley R."/>
            <person name="Labutti K."/>
            <person name="Andreopoulos B."/>
            <person name="Lipzen A."/>
            <person name="Chen C."/>
            <person name="Yanf M."/>
            <person name="Daum C."/>
            <person name="Ng V."/>
            <person name="Clum A."/>
            <person name="Ohm R."/>
            <person name="Martin F."/>
            <person name="Silar P."/>
            <person name="Natvig D."/>
            <person name="Lalanne C."/>
            <person name="Gautier V."/>
            <person name="Ament-Velasquez S.L."/>
            <person name="Kruys A."/>
            <person name="Hutchinson M.I."/>
            <person name="Powell A.J."/>
            <person name="Barry K."/>
            <person name="Miller A.N."/>
            <person name="Grigoriev I.V."/>
            <person name="Debuchy R."/>
            <person name="Gladieux P."/>
            <person name="Thoren M.H."/>
            <person name="Johannesson H."/>
        </authorList>
    </citation>
    <scope>NUCLEOTIDE SEQUENCE</scope>
    <source>
        <strain evidence="9">CBS 508.74</strain>
    </source>
</reference>
<dbReference type="Proteomes" id="UP001302812">
    <property type="component" value="Unassembled WGS sequence"/>
</dbReference>
<dbReference type="Gene3D" id="4.10.240.10">
    <property type="entry name" value="Zn(2)-C6 fungal-type DNA-binding domain"/>
    <property type="match status" value="1"/>
</dbReference>
<comment type="caution">
    <text evidence="9">The sequence shown here is derived from an EMBL/GenBank/DDBJ whole genome shotgun (WGS) entry which is preliminary data.</text>
</comment>
<evidence type="ECO:0000256" key="1">
    <source>
        <dbReference type="ARBA" id="ARBA00022723"/>
    </source>
</evidence>
<dbReference type="InterPro" id="IPR036864">
    <property type="entry name" value="Zn2-C6_fun-type_DNA-bd_sf"/>
</dbReference>
<evidence type="ECO:0000313" key="9">
    <source>
        <dbReference type="EMBL" id="KAK4109164.1"/>
    </source>
</evidence>
<protein>
    <recommendedName>
        <fullName evidence="8">Zn(2)-C6 fungal-type domain-containing protein</fullName>
    </recommendedName>
</protein>
<name>A0AAN6QFD1_9PEZI</name>
<dbReference type="InterPro" id="IPR051430">
    <property type="entry name" value="Fungal_TF_Env_Response"/>
</dbReference>
<dbReference type="GeneID" id="89941164"/>
<keyword evidence="2" id="KW-0862">Zinc</keyword>
<dbReference type="EMBL" id="MU853358">
    <property type="protein sequence ID" value="KAK4109164.1"/>
    <property type="molecule type" value="Genomic_DNA"/>
</dbReference>
<dbReference type="CDD" id="cd00067">
    <property type="entry name" value="GAL4"/>
    <property type="match status" value="1"/>
</dbReference>
<gene>
    <name evidence="9" type="ORF">N656DRAFT_792100</name>
</gene>
<keyword evidence="1" id="KW-0479">Metal-binding</keyword>
<evidence type="ECO:0000256" key="4">
    <source>
        <dbReference type="ARBA" id="ARBA00023125"/>
    </source>
</evidence>
<keyword evidence="6" id="KW-0539">Nucleus</keyword>
<keyword evidence="4" id="KW-0238">DNA-binding</keyword>
<dbReference type="RefSeq" id="XP_064666734.1">
    <property type="nucleotide sequence ID" value="XM_064817039.1"/>
</dbReference>
<feature type="domain" description="Zn(2)-C6 fungal-type" evidence="8">
    <location>
        <begin position="30"/>
        <end position="61"/>
    </location>
</feature>
<feature type="compositionally biased region" description="Polar residues" evidence="7">
    <location>
        <begin position="105"/>
        <end position="124"/>
    </location>
</feature>
<keyword evidence="5" id="KW-0804">Transcription</keyword>
<accession>A0AAN6QFD1</accession>
<dbReference type="InterPro" id="IPR001138">
    <property type="entry name" value="Zn2Cys6_DnaBD"/>
</dbReference>
<dbReference type="Pfam" id="PF00172">
    <property type="entry name" value="Zn_clus"/>
    <property type="match status" value="1"/>
</dbReference>
<dbReference type="Pfam" id="PF04082">
    <property type="entry name" value="Fungal_trans"/>
    <property type="match status" value="1"/>
</dbReference>
<organism evidence="9 10">
    <name type="scientific">Canariomyces notabilis</name>
    <dbReference type="NCBI Taxonomy" id="2074819"/>
    <lineage>
        <taxon>Eukaryota</taxon>
        <taxon>Fungi</taxon>
        <taxon>Dikarya</taxon>
        <taxon>Ascomycota</taxon>
        <taxon>Pezizomycotina</taxon>
        <taxon>Sordariomycetes</taxon>
        <taxon>Sordariomycetidae</taxon>
        <taxon>Sordariales</taxon>
        <taxon>Chaetomiaceae</taxon>
        <taxon>Canariomyces</taxon>
    </lineage>
</organism>
<evidence type="ECO:0000256" key="6">
    <source>
        <dbReference type="ARBA" id="ARBA00023242"/>
    </source>
</evidence>
<dbReference type="GO" id="GO:0006351">
    <property type="term" value="P:DNA-templated transcription"/>
    <property type="evidence" value="ECO:0007669"/>
    <property type="project" value="InterPro"/>
</dbReference>
<dbReference type="SMART" id="SM00066">
    <property type="entry name" value="GAL4"/>
    <property type="match status" value="1"/>
</dbReference>
<dbReference type="InterPro" id="IPR007219">
    <property type="entry name" value="XnlR_reg_dom"/>
</dbReference>
<dbReference type="GO" id="GO:0001228">
    <property type="term" value="F:DNA-binding transcription activator activity, RNA polymerase II-specific"/>
    <property type="evidence" value="ECO:0007669"/>
    <property type="project" value="TreeGrafter"/>
</dbReference>
<reference evidence="9" key="1">
    <citation type="journal article" date="2023" name="Mol. Phylogenet. Evol.">
        <title>Genome-scale phylogeny and comparative genomics of the fungal order Sordariales.</title>
        <authorList>
            <person name="Hensen N."/>
            <person name="Bonometti L."/>
            <person name="Westerberg I."/>
            <person name="Brannstrom I.O."/>
            <person name="Guillou S."/>
            <person name="Cros-Aarteil S."/>
            <person name="Calhoun S."/>
            <person name="Haridas S."/>
            <person name="Kuo A."/>
            <person name="Mondo S."/>
            <person name="Pangilinan J."/>
            <person name="Riley R."/>
            <person name="LaButti K."/>
            <person name="Andreopoulos B."/>
            <person name="Lipzen A."/>
            <person name="Chen C."/>
            <person name="Yan M."/>
            <person name="Daum C."/>
            <person name="Ng V."/>
            <person name="Clum A."/>
            <person name="Steindorff A."/>
            <person name="Ohm R.A."/>
            <person name="Martin F."/>
            <person name="Silar P."/>
            <person name="Natvig D.O."/>
            <person name="Lalanne C."/>
            <person name="Gautier V."/>
            <person name="Ament-Velasquez S.L."/>
            <person name="Kruys A."/>
            <person name="Hutchinson M.I."/>
            <person name="Powell A.J."/>
            <person name="Barry K."/>
            <person name="Miller A.N."/>
            <person name="Grigoriev I.V."/>
            <person name="Debuchy R."/>
            <person name="Gladieux P."/>
            <person name="Hiltunen Thoren M."/>
            <person name="Johannesson H."/>
        </authorList>
    </citation>
    <scope>NUCLEOTIDE SEQUENCE</scope>
    <source>
        <strain evidence="9">CBS 508.74</strain>
    </source>
</reference>
<proteinExistence type="predicted"/>
<dbReference type="SMART" id="SM00906">
    <property type="entry name" value="Fungal_trans"/>
    <property type="match status" value="1"/>
</dbReference>
<keyword evidence="3" id="KW-0805">Transcription regulation</keyword>
<feature type="region of interest" description="Disordered" evidence="7">
    <location>
        <begin position="105"/>
        <end position="138"/>
    </location>
</feature>